<protein>
    <recommendedName>
        <fullName evidence="3">Tr-type G domain-containing protein</fullName>
    </recommendedName>
</protein>
<dbReference type="Gene3D" id="3.40.50.10050">
    <property type="entry name" value="Translation initiation factor IF- 2, domain 3"/>
    <property type="match status" value="1"/>
</dbReference>
<keyword evidence="5" id="KW-1185">Reference proteome</keyword>
<sequence length="601" mass="66732">MSMKGEIIVHKGKVIKYYRPINPLESTIRSPIVCITGHQDAGKTKLLNFIVGNSDGNVHGATQEIGSTYVSSASVLCDTAVLVVDIMEVLKSQAIESMNLLKLRNTEFIIALNKITCSSAPIEKAVKQQSKDVKDEFKTRLTQIVKQFEEQGVLSCTLKRRGTGKTFCIVPPCAVRPSQHTLHNIMCCDALRGVAINCVAIVLLRIRGVASGEGIPDLLLLLVQWTQKTMAKEGVRKEVQGTVLKVMVTIPLGTTVEVLLSRGVLHVGDVIVLWGKYGTIITKVHTLLTPQPVKEFTMKALHLKGSYCHHKELKASQSIIITAEGLENAIPGSHLHMVRRGIPMDLGSILGNEFTQRWEGVCLQVSYTKSVEEVFYLCRSPEVNIHIGHVSIGPVNERVVMMVNGNIKKKYDTSFPFYDNIIMQNVKFENQKRIRWDLVKVSPIFARKEFATILALDVSVTPEALNLADEVGVKICDSDSICDLINQYKKHVEELKVGTPLCIPSKDFIIIGRISSMHMVSLDICEAKEGAEITITISRTKFENQTEIYGRDINVDDELISHITRKSIDALVRNFKVVDTRLRLAPASAHSFTNCPGAKQR</sequence>
<dbReference type="PANTHER" id="PTHR43381">
    <property type="entry name" value="TRANSLATION INITIATION FACTOR IF-2-RELATED"/>
    <property type="match status" value="1"/>
</dbReference>
<dbReference type="GO" id="GO:0003743">
    <property type="term" value="F:translation initiation factor activity"/>
    <property type="evidence" value="ECO:0007669"/>
    <property type="project" value="TreeGrafter"/>
</dbReference>
<dbReference type="GO" id="GO:0005739">
    <property type="term" value="C:mitochondrion"/>
    <property type="evidence" value="ECO:0007669"/>
    <property type="project" value="TreeGrafter"/>
</dbReference>
<dbReference type="GO" id="GO:0003924">
    <property type="term" value="F:GTPase activity"/>
    <property type="evidence" value="ECO:0007669"/>
    <property type="project" value="InterPro"/>
</dbReference>
<dbReference type="Gene3D" id="3.40.50.300">
    <property type="entry name" value="P-loop containing nucleotide triphosphate hydrolases"/>
    <property type="match status" value="2"/>
</dbReference>
<reference evidence="4 5" key="1">
    <citation type="journal article" date="2020" name="IScience">
        <title>Genome Sequencing of the Endangered Kingdonia uniflora (Circaeasteraceae, Ranunculales) Reveals Potential Mechanisms of Evolutionary Specialization.</title>
        <authorList>
            <person name="Sun Y."/>
            <person name="Deng T."/>
            <person name="Zhang A."/>
            <person name="Moore M.J."/>
            <person name="Landis J.B."/>
            <person name="Lin N."/>
            <person name="Zhang H."/>
            <person name="Zhang X."/>
            <person name="Huang J."/>
            <person name="Zhang X."/>
            <person name="Sun H."/>
            <person name="Wang H."/>
        </authorList>
    </citation>
    <scope>NUCLEOTIDE SEQUENCE [LARGE SCALE GENOMIC DNA]</scope>
    <source>
        <strain evidence="4">TB1705</strain>
        <tissue evidence="4">Leaf</tissue>
    </source>
</reference>
<dbReference type="Pfam" id="PF00009">
    <property type="entry name" value="GTP_EFTU"/>
    <property type="match status" value="1"/>
</dbReference>
<dbReference type="AlphaFoldDB" id="A0A7J7LGF3"/>
<dbReference type="Proteomes" id="UP000541444">
    <property type="component" value="Unassembled WGS sequence"/>
</dbReference>
<dbReference type="InterPro" id="IPR036925">
    <property type="entry name" value="TIF_IF2_dom3_sf"/>
</dbReference>
<evidence type="ECO:0000313" key="4">
    <source>
        <dbReference type="EMBL" id="KAF6141715.1"/>
    </source>
</evidence>
<dbReference type="InterPro" id="IPR015760">
    <property type="entry name" value="TIF_IF2"/>
</dbReference>
<keyword evidence="1" id="KW-0547">Nucleotide-binding</keyword>
<keyword evidence="2" id="KW-0342">GTP-binding</keyword>
<dbReference type="SUPFAM" id="SSF52156">
    <property type="entry name" value="Initiation factor IF2/eIF5b, domain 3"/>
    <property type="match status" value="1"/>
</dbReference>
<evidence type="ECO:0000256" key="2">
    <source>
        <dbReference type="ARBA" id="ARBA00023134"/>
    </source>
</evidence>
<proteinExistence type="predicted"/>
<dbReference type="Gene3D" id="2.40.30.10">
    <property type="entry name" value="Translation factors"/>
    <property type="match status" value="2"/>
</dbReference>
<dbReference type="PANTHER" id="PTHR43381:SF4">
    <property type="entry name" value="EUKARYOTIC TRANSLATION INITIATION FACTOR 5B"/>
    <property type="match status" value="1"/>
</dbReference>
<dbReference type="SUPFAM" id="SSF50447">
    <property type="entry name" value="Translation proteins"/>
    <property type="match status" value="2"/>
</dbReference>
<dbReference type="OrthoDB" id="4928at2759"/>
<name>A0A7J7LGF3_9MAGN</name>
<gene>
    <name evidence="4" type="ORF">GIB67_027893</name>
</gene>
<dbReference type="InterPro" id="IPR027417">
    <property type="entry name" value="P-loop_NTPase"/>
</dbReference>
<comment type="caution">
    <text evidence="4">The sequence shown here is derived from an EMBL/GenBank/DDBJ whole genome shotgun (WGS) entry which is preliminary data.</text>
</comment>
<evidence type="ECO:0000259" key="3">
    <source>
        <dbReference type="Pfam" id="PF00009"/>
    </source>
</evidence>
<dbReference type="InterPro" id="IPR009000">
    <property type="entry name" value="Transl_B-barrel_sf"/>
</dbReference>
<accession>A0A7J7LGF3</accession>
<organism evidence="4 5">
    <name type="scientific">Kingdonia uniflora</name>
    <dbReference type="NCBI Taxonomy" id="39325"/>
    <lineage>
        <taxon>Eukaryota</taxon>
        <taxon>Viridiplantae</taxon>
        <taxon>Streptophyta</taxon>
        <taxon>Embryophyta</taxon>
        <taxon>Tracheophyta</taxon>
        <taxon>Spermatophyta</taxon>
        <taxon>Magnoliopsida</taxon>
        <taxon>Ranunculales</taxon>
        <taxon>Circaeasteraceae</taxon>
        <taxon>Kingdonia</taxon>
    </lineage>
</organism>
<evidence type="ECO:0000256" key="1">
    <source>
        <dbReference type="ARBA" id="ARBA00022741"/>
    </source>
</evidence>
<dbReference type="SUPFAM" id="SSF52540">
    <property type="entry name" value="P-loop containing nucleoside triphosphate hydrolases"/>
    <property type="match status" value="1"/>
</dbReference>
<dbReference type="GO" id="GO:0005525">
    <property type="term" value="F:GTP binding"/>
    <property type="evidence" value="ECO:0007669"/>
    <property type="project" value="UniProtKB-KW"/>
</dbReference>
<evidence type="ECO:0000313" key="5">
    <source>
        <dbReference type="Proteomes" id="UP000541444"/>
    </source>
</evidence>
<dbReference type="InterPro" id="IPR000795">
    <property type="entry name" value="T_Tr_GTP-bd_dom"/>
</dbReference>
<feature type="domain" description="Tr-type G" evidence="3">
    <location>
        <begin position="70"/>
        <end position="197"/>
    </location>
</feature>
<dbReference type="EMBL" id="JACGCM010002299">
    <property type="protein sequence ID" value="KAF6141715.1"/>
    <property type="molecule type" value="Genomic_DNA"/>
</dbReference>